<proteinExistence type="predicted"/>
<comment type="caution">
    <text evidence="1">The sequence shown here is derived from an EMBL/GenBank/DDBJ whole genome shotgun (WGS) entry which is preliminary data.</text>
</comment>
<evidence type="ECO:0000313" key="1">
    <source>
        <dbReference type="EMBL" id="KAG8200093.1"/>
    </source>
</evidence>
<dbReference type="AlphaFoldDB" id="A0AAV6VVJ0"/>
<sequence>MLRAGVFGTFSLVARVVVESRQCRSEGLKGPHIQFSRVVMQWRWQWRKGARVVLYANVILHGWRSEEEGCGHLVDGWRMRFLFKCSGEEWHHEVLIAIPFAIKKSNRDPERVSISQESSARDSWLSGNIEITKPILGRRDPSVHTRRDERGGVHKLHYFIMELHRGY</sequence>
<name>A0AAV6VVJ0_9ARAC</name>
<dbReference type="Proteomes" id="UP000827092">
    <property type="component" value="Unassembled WGS sequence"/>
</dbReference>
<protein>
    <submittedName>
        <fullName evidence="1">Uncharacterized protein</fullName>
    </submittedName>
</protein>
<organism evidence="1 2">
    <name type="scientific">Oedothorax gibbosus</name>
    <dbReference type="NCBI Taxonomy" id="931172"/>
    <lineage>
        <taxon>Eukaryota</taxon>
        <taxon>Metazoa</taxon>
        <taxon>Ecdysozoa</taxon>
        <taxon>Arthropoda</taxon>
        <taxon>Chelicerata</taxon>
        <taxon>Arachnida</taxon>
        <taxon>Araneae</taxon>
        <taxon>Araneomorphae</taxon>
        <taxon>Entelegynae</taxon>
        <taxon>Araneoidea</taxon>
        <taxon>Linyphiidae</taxon>
        <taxon>Erigoninae</taxon>
        <taxon>Oedothorax</taxon>
    </lineage>
</organism>
<gene>
    <name evidence="1" type="ORF">JTE90_001949</name>
</gene>
<accession>A0AAV6VVJ0</accession>
<reference evidence="1 2" key="1">
    <citation type="journal article" date="2022" name="Nat. Ecol. Evol.">
        <title>A masculinizing supergene underlies an exaggerated male reproductive morph in a spider.</title>
        <authorList>
            <person name="Hendrickx F."/>
            <person name="De Corte Z."/>
            <person name="Sonet G."/>
            <person name="Van Belleghem S.M."/>
            <person name="Kostlbacher S."/>
            <person name="Vangestel C."/>
        </authorList>
    </citation>
    <scope>NUCLEOTIDE SEQUENCE [LARGE SCALE GENOMIC DNA]</scope>
    <source>
        <strain evidence="1">W744_W776</strain>
    </source>
</reference>
<dbReference type="EMBL" id="JAFNEN010000020">
    <property type="protein sequence ID" value="KAG8200093.1"/>
    <property type="molecule type" value="Genomic_DNA"/>
</dbReference>
<keyword evidence="2" id="KW-1185">Reference proteome</keyword>
<evidence type="ECO:0000313" key="2">
    <source>
        <dbReference type="Proteomes" id="UP000827092"/>
    </source>
</evidence>